<dbReference type="SUPFAM" id="SSF51338">
    <property type="entry name" value="Composite domain of metallo-dependent hydrolases"/>
    <property type="match status" value="1"/>
</dbReference>
<evidence type="ECO:0000313" key="7">
    <source>
        <dbReference type="Proteomes" id="UP000199220"/>
    </source>
</evidence>
<keyword evidence="7" id="KW-1185">Reference proteome</keyword>
<dbReference type="InterPro" id="IPR050287">
    <property type="entry name" value="MTA/SAH_deaminase"/>
</dbReference>
<dbReference type="RefSeq" id="WP_175477194.1">
    <property type="nucleotide sequence ID" value="NZ_FNTX01000002.1"/>
</dbReference>
<dbReference type="STRING" id="648782.SAMN04488554_3548"/>
<reference evidence="7" key="1">
    <citation type="submission" date="2016-10" db="EMBL/GenBank/DDBJ databases">
        <authorList>
            <person name="Varghese N."/>
            <person name="Submissions S."/>
        </authorList>
    </citation>
    <scope>NUCLEOTIDE SEQUENCE [LARGE SCALE GENOMIC DNA]</scope>
    <source>
        <strain evidence="7">DSM 21368</strain>
    </source>
</reference>
<dbReference type="AlphaFoldDB" id="A0A1H5MQ79"/>
<evidence type="ECO:0000256" key="3">
    <source>
        <dbReference type="ARBA" id="ARBA00022833"/>
    </source>
</evidence>
<dbReference type="Gene3D" id="3.20.20.140">
    <property type="entry name" value="Metal-dependent hydrolases"/>
    <property type="match status" value="1"/>
</dbReference>
<evidence type="ECO:0000259" key="5">
    <source>
        <dbReference type="Pfam" id="PF22039"/>
    </source>
</evidence>
<organism evidence="6 7">
    <name type="scientific">Ruania alba</name>
    <dbReference type="NCBI Taxonomy" id="648782"/>
    <lineage>
        <taxon>Bacteria</taxon>
        <taxon>Bacillati</taxon>
        <taxon>Actinomycetota</taxon>
        <taxon>Actinomycetes</taxon>
        <taxon>Micrococcales</taxon>
        <taxon>Ruaniaceae</taxon>
        <taxon>Ruania</taxon>
    </lineage>
</organism>
<accession>A0A1H5MQ79</accession>
<keyword evidence="3" id="KW-0862">Zinc</keyword>
<dbReference type="GO" id="GO:0046872">
    <property type="term" value="F:metal ion binding"/>
    <property type="evidence" value="ECO:0007669"/>
    <property type="project" value="UniProtKB-KW"/>
</dbReference>
<dbReference type="EMBL" id="FNTX01000002">
    <property type="protein sequence ID" value="SEE91373.1"/>
    <property type="molecule type" value="Genomic_DNA"/>
</dbReference>
<dbReference type="PANTHER" id="PTHR43794:SF11">
    <property type="entry name" value="AMIDOHYDROLASE-RELATED DOMAIN-CONTAINING PROTEIN"/>
    <property type="match status" value="1"/>
</dbReference>
<dbReference type="Pfam" id="PF22039">
    <property type="entry name" value="HUTI_composite_bact"/>
    <property type="match status" value="1"/>
</dbReference>
<keyword evidence="2" id="KW-0378">Hydrolase</keyword>
<dbReference type="InterPro" id="IPR054418">
    <property type="entry name" value="MQNX/HUTI_composite_N"/>
</dbReference>
<dbReference type="InterPro" id="IPR011059">
    <property type="entry name" value="Metal-dep_hydrolase_composite"/>
</dbReference>
<keyword evidence="1" id="KW-0479">Metal-binding</keyword>
<sequence>MTIKEGDVPVRRADVLIQNAHVVTFDDDRRVVADGAIAITDGVIAEVGPTAELAERWDPARRVLASGQIAIPGLTDAHFHTAQTLMRGLISTLQQTRALRVPTWREYYLPFEAALTPEDVQLSGELAYTTMLAGGTTNFLESGGPHPELMASAAEQVGIRGTVTVSTMDTGSRIPESMITTTEQALARNVAVVDALPTAADGSNRVTGGMSLRQVITCSTELVTAIHAEAQRRGVKVHTHLVEGTYEIDYCLERYGLRPVDYLRDIGVFTPTLHGAHSVLAGDADISAYAEHQVSACHCAKGNYAIGAAPAIRMWRRGVPIGLGTDGVATLGTLDIFRVAMLARVGQQLVEATGSHNRNGIAPEEPLSMAIRGGARASGFADHLGALTAGRRADVVLVGTSSADAAGYASPEAFLYECASGRDVESVFVDGQQVVADGEVTTVDVERVRYQAARRQRELMDAIG</sequence>
<name>A0A1H5MQ79_9MICO</name>
<dbReference type="GO" id="GO:0016810">
    <property type="term" value="F:hydrolase activity, acting on carbon-nitrogen (but not peptide) bonds"/>
    <property type="evidence" value="ECO:0007669"/>
    <property type="project" value="InterPro"/>
</dbReference>
<dbReference type="InterPro" id="IPR032466">
    <property type="entry name" value="Metal_Hydrolase"/>
</dbReference>
<dbReference type="Gene3D" id="2.30.40.10">
    <property type="entry name" value="Urease, subunit C, domain 1"/>
    <property type="match status" value="1"/>
</dbReference>
<feature type="domain" description="Amidohydrolase-related" evidence="4">
    <location>
        <begin position="69"/>
        <end position="434"/>
    </location>
</feature>
<dbReference type="Proteomes" id="UP000199220">
    <property type="component" value="Unassembled WGS sequence"/>
</dbReference>
<evidence type="ECO:0000256" key="1">
    <source>
        <dbReference type="ARBA" id="ARBA00022723"/>
    </source>
</evidence>
<protein>
    <submittedName>
        <fullName evidence="6">5-methylthioadenosine/S-adenosylhomocysteine deaminase</fullName>
    </submittedName>
</protein>
<evidence type="ECO:0000313" key="6">
    <source>
        <dbReference type="EMBL" id="SEE91373.1"/>
    </source>
</evidence>
<dbReference type="InterPro" id="IPR006680">
    <property type="entry name" value="Amidohydro-rel"/>
</dbReference>
<evidence type="ECO:0000256" key="2">
    <source>
        <dbReference type="ARBA" id="ARBA00022801"/>
    </source>
</evidence>
<dbReference type="PANTHER" id="PTHR43794">
    <property type="entry name" value="AMINOHYDROLASE SSNA-RELATED"/>
    <property type="match status" value="1"/>
</dbReference>
<dbReference type="Pfam" id="PF01979">
    <property type="entry name" value="Amidohydro_1"/>
    <property type="match status" value="1"/>
</dbReference>
<proteinExistence type="predicted"/>
<feature type="domain" description="Aminodeoxyfutalosine deaminase/Imidazolonepropionase-like composite" evidence="5">
    <location>
        <begin position="35"/>
        <end position="57"/>
    </location>
</feature>
<dbReference type="SUPFAM" id="SSF51556">
    <property type="entry name" value="Metallo-dependent hydrolases"/>
    <property type="match status" value="1"/>
</dbReference>
<gene>
    <name evidence="6" type="ORF">SAMN04488554_3548</name>
</gene>
<evidence type="ECO:0000259" key="4">
    <source>
        <dbReference type="Pfam" id="PF01979"/>
    </source>
</evidence>